<accession>A0ACB5RF81</accession>
<comment type="caution">
    <text evidence="1">The sequence shown here is derived from an EMBL/GenBank/DDBJ whole genome shotgun (WGS) entry which is preliminary data.</text>
</comment>
<name>A0ACB5RF81_9CLOT</name>
<protein>
    <submittedName>
        <fullName evidence="1">Uncharacterized protein</fullName>
    </submittedName>
</protein>
<keyword evidence="2" id="KW-1185">Reference proteome</keyword>
<reference evidence="1" key="1">
    <citation type="journal article" date="2025" name="Int. J. Syst. Evol. Microbiol.">
        <title>Inconstantimicrobium mannanitabidum sp. nov., a novel member of the family Clostridiaceae isolated from anoxic soil under the treatment of reductive soil disinfestation.</title>
        <authorList>
            <person name="Ueki A."/>
            <person name="Tonouchi A."/>
            <person name="Honma S."/>
            <person name="Kaku N."/>
            <person name="Ueki K."/>
        </authorList>
    </citation>
    <scope>NUCLEOTIDE SEQUENCE</scope>
    <source>
        <strain evidence="1">TW13</strain>
    </source>
</reference>
<dbReference type="EMBL" id="BROD01000001">
    <property type="protein sequence ID" value="GKX67519.1"/>
    <property type="molecule type" value="Genomic_DNA"/>
</dbReference>
<evidence type="ECO:0000313" key="1">
    <source>
        <dbReference type="EMBL" id="GKX67519.1"/>
    </source>
</evidence>
<organism evidence="1 2">
    <name type="scientific">Inconstantimicrobium mannanitabidum</name>
    <dbReference type="NCBI Taxonomy" id="1604901"/>
    <lineage>
        <taxon>Bacteria</taxon>
        <taxon>Bacillati</taxon>
        <taxon>Bacillota</taxon>
        <taxon>Clostridia</taxon>
        <taxon>Eubacteriales</taxon>
        <taxon>Clostridiaceae</taxon>
        <taxon>Inconstantimicrobium</taxon>
    </lineage>
</organism>
<evidence type="ECO:0000313" key="2">
    <source>
        <dbReference type="Proteomes" id="UP001058074"/>
    </source>
</evidence>
<dbReference type="Proteomes" id="UP001058074">
    <property type="component" value="Unassembled WGS sequence"/>
</dbReference>
<sequence length="587" mass="69186">MNFEDDNKIKKAEEIETSETFLNHYNWENIKQESRYINDLEEVKTEALGFQEEVEEFISKVQVIYNDFFSRINIGNWRGLLKSEAVWSMGDRQLLNSIMLEFLMTNHYLPQEVWKLLEDNFNWNEQKQYLYECYPKEFVDYLFKQINNNNGLRYCFLNEKLGCDYEKFLQYREAAFEALENNDFEYASKCIDNAYDIYENDPDLLLMRGKYYLHMGDVEKSLYIFENILQLDQEDIYAHFYRSKILYDKGQIHIALNDCKFLEEHNYNSSEFLLLYAKCCFKSNDFNKAKKLLTQISATDPITKAEVYTLIRKINLQFANELREKLRYDKRNKTIKSELDKLYRELGMLDSNQVRKKILFKLLGRVCICLFILVSQAIIVYAAAESAGFKNFTFFRSIQQFIMFNDEDHLIKNSADINNLPVDVSAVHGKVTNAAFLDMYRIPKKNKNNQVSFSYFSSKKAHAKGVFDKMNGYVCIGSIGDKKVIMIVDYDEAEKIYETKTLDFKGVLHKMPEDDLLTDVIKGKELYKYRKSIVTDKYIDTKVSIPGIRKMVMIMMMVMLLTQVLIIIQGLISSYLLIKNNRKGLSK</sequence>
<proteinExistence type="predicted"/>
<gene>
    <name evidence="1" type="ORF">rsdtw13_27770</name>
</gene>